<comment type="caution">
    <text evidence="1">The sequence shown here is derived from an EMBL/GenBank/DDBJ whole genome shotgun (WGS) entry which is preliminary data.</text>
</comment>
<dbReference type="HOGENOM" id="CLU_2922631_0_0_1"/>
<proteinExistence type="predicted"/>
<dbReference type="GeneID" id="25283206"/>
<dbReference type="RefSeq" id="XP_013258133.1">
    <property type="nucleotide sequence ID" value="XM_013402679.1"/>
</dbReference>
<name>A0A072P8C2_9EURO</name>
<evidence type="ECO:0000313" key="1">
    <source>
        <dbReference type="EMBL" id="KEF55543.1"/>
    </source>
</evidence>
<dbReference type="Proteomes" id="UP000027920">
    <property type="component" value="Unassembled WGS sequence"/>
</dbReference>
<dbReference type="VEuPathDB" id="FungiDB:A1O9_08293"/>
<keyword evidence="2" id="KW-1185">Reference proteome</keyword>
<evidence type="ECO:0008006" key="3">
    <source>
        <dbReference type="Google" id="ProtNLM"/>
    </source>
</evidence>
<evidence type="ECO:0000313" key="2">
    <source>
        <dbReference type="Proteomes" id="UP000027920"/>
    </source>
</evidence>
<sequence length="61" mass="7280">MRDTWEEKIQWVQKQKRTFAELVTQRTKPSKGDGKRLLLMLKLAGWSSSMATVFMEERVRH</sequence>
<protein>
    <recommendedName>
        <fullName evidence="3">Clr5 domain-containing protein</fullName>
    </recommendedName>
</protein>
<dbReference type="EMBL" id="AMGV01000007">
    <property type="protein sequence ID" value="KEF55543.1"/>
    <property type="molecule type" value="Genomic_DNA"/>
</dbReference>
<accession>A0A072P8C2</accession>
<organism evidence="1 2">
    <name type="scientific">Exophiala aquamarina CBS 119918</name>
    <dbReference type="NCBI Taxonomy" id="1182545"/>
    <lineage>
        <taxon>Eukaryota</taxon>
        <taxon>Fungi</taxon>
        <taxon>Dikarya</taxon>
        <taxon>Ascomycota</taxon>
        <taxon>Pezizomycotina</taxon>
        <taxon>Eurotiomycetes</taxon>
        <taxon>Chaetothyriomycetidae</taxon>
        <taxon>Chaetothyriales</taxon>
        <taxon>Herpotrichiellaceae</taxon>
        <taxon>Exophiala</taxon>
    </lineage>
</organism>
<dbReference type="AlphaFoldDB" id="A0A072P8C2"/>
<reference evidence="1 2" key="1">
    <citation type="submission" date="2013-03" db="EMBL/GenBank/DDBJ databases">
        <title>The Genome Sequence of Exophiala aquamarina CBS 119918.</title>
        <authorList>
            <consortium name="The Broad Institute Genomics Platform"/>
            <person name="Cuomo C."/>
            <person name="de Hoog S."/>
            <person name="Gorbushina A."/>
            <person name="Walker B."/>
            <person name="Young S.K."/>
            <person name="Zeng Q."/>
            <person name="Gargeya S."/>
            <person name="Fitzgerald M."/>
            <person name="Haas B."/>
            <person name="Abouelleil A."/>
            <person name="Allen A.W."/>
            <person name="Alvarado L."/>
            <person name="Arachchi H.M."/>
            <person name="Berlin A.M."/>
            <person name="Chapman S.B."/>
            <person name="Gainer-Dewar J."/>
            <person name="Goldberg J."/>
            <person name="Griggs A."/>
            <person name="Gujja S."/>
            <person name="Hansen M."/>
            <person name="Howarth C."/>
            <person name="Imamovic A."/>
            <person name="Ireland A."/>
            <person name="Larimer J."/>
            <person name="McCowan C."/>
            <person name="Murphy C."/>
            <person name="Pearson M."/>
            <person name="Poon T.W."/>
            <person name="Priest M."/>
            <person name="Roberts A."/>
            <person name="Saif S."/>
            <person name="Shea T."/>
            <person name="Sisk P."/>
            <person name="Sykes S."/>
            <person name="Wortman J."/>
            <person name="Nusbaum C."/>
            <person name="Birren B."/>
        </authorList>
    </citation>
    <scope>NUCLEOTIDE SEQUENCE [LARGE SCALE GENOMIC DNA]</scope>
    <source>
        <strain evidence="1 2">CBS 119918</strain>
    </source>
</reference>
<gene>
    <name evidence="1" type="ORF">A1O9_08293</name>
</gene>